<evidence type="ECO:0000313" key="2">
    <source>
        <dbReference type="Proteomes" id="UP000001307"/>
    </source>
</evidence>
<dbReference type="InParanoid" id="E4X3F5"/>
<evidence type="ECO:0000313" key="1">
    <source>
        <dbReference type="EMBL" id="CBY18159.1"/>
    </source>
</evidence>
<dbReference type="AlphaFoldDB" id="E4X3F5"/>
<name>E4X3F5_OIKDI</name>
<dbReference type="EMBL" id="FN653023">
    <property type="protein sequence ID" value="CBY18159.1"/>
    <property type="molecule type" value="Genomic_DNA"/>
</dbReference>
<organism evidence="1">
    <name type="scientific">Oikopleura dioica</name>
    <name type="common">Tunicate</name>
    <dbReference type="NCBI Taxonomy" id="34765"/>
    <lineage>
        <taxon>Eukaryota</taxon>
        <taxon>Metazoa</taxon>
        <taxon>Chordata</taxon>
        <taxon>Tunicata</taxon>
        <taxon>Appendicularia</taxon>
        <taxon>Copelata</taxon>
        <taxon>Oikopleuridae</taxon>
        <taxon>Oikopleura</taxon>
    </lineage>
</organism>
<reference evidence="1" key="1">
    <citation type="journal article" date="2010" name="Science">
        <title>Plasticity of animal genome architecture unmasked by rapid evolution of a pelagic tunicate.</title>
        <authorList>
            <person name="Denoeud F."/>
            <person name="Henriet S."/>
            <person name="Mungpakdee S."/>
            <person name="Aury J.M."/>
            <person name="Da Silva C."/>
            <person name="Brinkmann H."/>
            <person name="Mikhaleva J."/>
            <person name="Olsen L.C."/>
            <person name="Jubin C."/>
            <person name="Canestro C."/>
            <person name="Bouquet J.M."/>
            <person name="Danks G."/>
            <person name="Poulain J."/>
            <person name="Campsteijn C."/>
            <person name="Adamski M."/>
            <person name="Cross I."/>
            <person name="Yadetie F."/>
            <person name="Muffato M."/>
            <person name="Louis A."/>
            <person name="Butcher S."/>
            <person name="Tsagkogeorga G."/>
            <person name="Konrad A."/>
            <person name="Singh S."/>
            <person name="Jensen M.F."/>
            <person name="Cong E.H."/>
            <person name="Eikeseth-Otteraa H."/>
            <person name="Noel B."/>
            <person name="Anthouard V."/>
            <person name="Porcel B.M."/>
            <person name="Kachouri-Lafond R."/>
            <person name="Nishino A."/>
            <person name="Ugolini M."/>
            <person name="Chourrout P."/>
            <person name="Nishida H."/>
            <person name="Aasland R."/>
            <person name="Huzurbazar S."/>
            <person name="Westhof E."/>
            <person name="Delsuc F."/>
            <person name="Lehrach H."/>
            <person name="Reinhardt R."/>
            <person name="Weissenbach J."/>
            <person name="Roy S.W."/>
            <person name="Artiguenave F."/>
            <person name="Postlethwait J.H."/>
            <person name="Manak J.R."/>
            <person name="Thompson E.M."/>
            <person name="Jaillon O."/>
            <person name="Du Pasquier L."/>
            <person name="Boudinot P."/>
            <person name="Liberles D.A."/>
            <person name="Volff J.N."/>
            <person name="Philippe H."/>
            <person name="Lenhard B."/>
            <person name="Roest Crollius H."/>
            <person name="Wincker P."/>
            <person name="Chourrout D."/>
        </authorList>
    </citation>
    <scope>NUCLEOTIDE SEQUENCE [LARGE SCALE GENOMIC DNA]</scope>
</reference>
<gene>
    <name evidence="1" type="ORF">GSOID_T00017796001</name>
</gene>
<sequence length="327" mass="38673">MSTFVQSYKEIILQKITRNQFKEHHWSKLNFKTTIFDGRRRQGNLHERKNREFFSLKELETDLKEMKKENLPKIRRFSSKRFRLQNLEIIKCPKRIEKITNSLTVSDHWMSWYSALIKNRPELFNKAQLISSECPYPRNIERLIEDPLTLNLARENTSMLKDSSVKMVHVKVQGSAAVSWPELIIRNHFISDLREAIRLLDTNGHLILEISHTTFASRLSSHLLILLFNTFDSVEPIVPARGYVIYIMRRMVSKESGQNNIARWFPEIHRELESQEVLQLFPIGMIAKDQNLLRHLRRVNDWLIQCTCLALLDEKKEERDGSKAYSQ</sequence>
<protein>
    <submittedName>
        <fullName evidence="1">Uncharacterized protein</fullName>
    </submittedName>
</protein>
<dbReference type="Proteomes" id="UP000001307">
    <property type="component" value="Unassembled WGS sequence"/>
</dbReference>
<accession>E4X3F5</accession>
<keyword evidence="2" id="KW-1185">Reference proteome</keyword>
<proteinExistence type="predicted"/>